<dbReference type="InterPro" id="IPR027417">
    <property type="entry name" value="P-loop_NTPase"/>
</dbReference>
<dbReference type="Pfam" id="PF00595">
    <property type="entry name" value="PDZ"/>
    <property type="match status" value="4"/>
</dbReference>
<dbReference type="Pfam" id="PF04822">
    <property type="entry name" value="Takusan"/>
    <property type="match status" value="1"/>
</dbReference>
<feature type="compositionally biased region" description="Low complexity" evidence="4">
    <location>
        <begin position="1277"/>
        <end position="1292"/>
    </location>
</feature>
<feature type="compositionally biased region" description="Polar residues" evidence="4">
    <location>
        <begin position="910"/>
        <end position="935"/>
    </location>
</feature>
<evidence type="ECO:0000259" key="5">
    <source>
        <dbReference type="PROSITE" id="PS50002"/>
    </source>
</evidence>
<dbReference type="SMART" id="SM00326">
    <property type="entry name" value="SH3"/>
    <property type="match status" value="1"/>
</dbReference>
<dbReference type="GO" id="GO:0005886">
    <property type="term" value="C:plasma membrane"/>
    <property type="evidence" value="ECO:0007669"/>
    <property type="project" value="TreeGrafter"/>
</dbReference>
<feature type="domain" description="Guanylate kinase-like" evidence="6">
    <location>
        <begin position="1582"/>
        <end position="1728"/>
    </location>
</feature>
<feature type="region of interest" description="Disordered" evidence="4">
    <location>
        <begin position="1273"/>
        <end position="1324"/>
    </location>
</feature>
<dbReference type="InterPro" id="IPR035537">
    <property type="entry name" value="DLG5_SH3"/>
</dbReference>
<dbReference type="InterPro" id="IPR008145">
    <property type="entry name" value="GK/Ca_channel_bsu"/>
</dbReference>
<feature type="region of interest" description="Disordered" evidence="4">
    <location>
        <begin position="13"/>
        <end position="44"/>
    </location>
</feature>
<evidence type="ECO:0000256" key="4">
    <source>
        <dbReference type="SAM" id="MobiDB-lite"/>
    </source>
</evidence>
<dbReference type="CDD" id="cd06766">
    <property type="entry name" value="PDZ4_DLG5-like"/>
    <property type="match status" value="1"/>
</dbReference>
<gene>
    <name evidence="8" type="primary">LOC107597764</name>
</gene>
<feature type="coiled-coil region" evidence="3">
    <location>
        <begin position="418"/>
        <end position="456"/>
    </location>
</feature>
<evidence type="ECO:0000313" key="8">
    <source>
        <dbReference type="Ensembl" id="ENSSGRP00000058272.1"/>
    </source>
</evidence>
<dbReference type="InterPro" id="IPR053004">
    <property type="entry name" value="MAGUK_Signaling_Regulators"/>
</dbReference>
<dbReference type="PROSITE" id="PS50002">
    <property type="entry name" value="SH3"/>
    <property type="match status" value="1"/>
</dbReference>
<proteinExistence type="predicted"/>
<dbReference type="InterPro" id="IPR006907">
    <property type="entry name" value="DLG5_N"/>
</dbReference>
<sequence>VCLFASGSTCSVLSAMPSDSESSSSLSSVGESGQPSSPPPAHLDKHVMSEKLETVIFQLRQVTRERDDLRKRLALSSPGTTFDDCRPSVKPGHDYERLKLQCMKAMSDLQSLQNQHTKTLKRCEEAARDADYYHTLHGRVFGEQTQLRDEMEAMKQNYSQLLQQHSQLQQTCDELRRIHDSDQREVADMRLQQQQVPMPHAHTTLRSVMRFSKSETWLKTLTSRQEQQLDTSLQQELNKASAQNEELQRETDRLQMENTRYKTLQLKAVKDGEKLKEERDSVLNEYRLIMSERDQVIKEVDKLQTGLEAAEAKLKNTSSERRVTSEEIEALRQELNSALLDRDRAIREKTELLEKYCHEVQDKAETQKELSQACKDIEMVREERDVARKERTEAIIQRDQLLREYYQARQVFVSLQKQDSATLDIERVSKELEILRKQCEAVSEELQESVQEAEVAKCRRDWAFQERDKIVAERESIRTLCDNLRRERDRAVSDLADALRNLDDLRKQKNDAVRELKELKECMEEQLEKEARFRQLMAHNSHDSAIDTDSLEWETETVEFERSTDDMDLSALGFDIAEGVSDPYLPGDYGIFVSKVDKGSVAEGRLRVNDWLLKINDVDLANKDRKQVIKAVFSGGGVINMVVRRRKSLGGRMVTSVHLTLAGHKDCGVGLESGVFVSSVSPGSPAARDGSVCPGDRILNINGISLDNKSVSECESLLRSCRDSVSLSLLKSIAESQRDCERNSSADHLRPCRKQPTHKDMYSPTRDVESERGQRGTLYHEICCPHPTSKRALTFHPVSPGDCITVEMSQERRCIPQKQSGGTWPKMVAVAMTTAESIPPLSIFKTPKKRKSIFDADMFKRPETPSKLDYLSLSQMPKHSPQSSWIQAAPQIPPDPPKRSDSFKFKHKPQGSSASDSTVTTGSPPATPIQTTPADKTSPDFENRDRNGNVLQRQGSGGGGGSFVEEVPGKGADELEMRRGRPNSAPAQRRSLTPLKMPFSQVLYITGRWHELYSWWSALGANENHDAPTFKKKIRSSLHSKSHCSAHILWYTYTHTHTHTHSLINPLLAPFKITPLCSHTLCSPQHQGRWSVDLNHKRSTELFDGSRGSVQHNTNSLPSSARQGLYPKRSLSHSDCSNPSLVTPPLSPLDSASFTSSQSQGSISAQTRLSVSPVPIDRRRDRPYIEEPRCVTIPKGAEPLGISIVGGENGGIFVSKVTGGSIAQQHRLEFGDQLLEFNGINLRNATEQQARLIIGQQCDTITILAQYNPHMHQLGNHSRSSSRMESSISSHSTPDTYSNIDTLSEQDEGTMTPPSKQATDRKQAEPRLVVLRKTQVDLGLKICGGNLTGVFVEALEEDSPARGAEGLQPGDLILECNSVSLKKKTAEEVYLEMLKPSENVTLRVQHRPEHFRRVKEAPADGFYIRALFDHVGDLEQELSFKKDDILYVDDTMPGGNLGYWLAWQLDENARKLVRGHVPSKCMIDQESQRRYSVMDDSGSGKTLSAAARRSFFRRKLKHKRSSSKDGRDAPAADAVSTDSMPFMDDCLSPAYQRVQKVESTNRRPVLILGPLIEPIKDMLLREAPGKYCRCLAEGMKAAQQAIERGVKDCLFIDYKRRSGHFDVTTVASIKEITEKDCHCLLDIAPHAIERLHVVNIYPIIIFIRYRNAKQIKEQKDPVYLRDKVSQKHSKEQFESAQRIEQDYSKYFTGVVQAGGLSNICTQIMAIVDQEQNKVLWIPDGSM</sequence>
<dbReference type="PROSITE" id="PS50106">
    <property type="entry name" value="PDZ"/>
    <property type="match status" value="4"/>
</dbReference>
<accession>A0A672P6N9</accession>
<reference evidence="8" key="1">
    <citation type="submission" date="2025-08" db="UniProtKB">
        <authorList>
            <consortium name="Ensembl"/>
        </authorList>
    </citation>
    <scope>IDENTIFICATION</scope>
</reference>
<dbReference type="PANTHER" id="PTHR46360">
    <property type="entry name" value="DISKS LARGE HOMOLOG 5"/>
    <property type="match status" value="1"/>
</dbReference>
<keyword evidence="3" id="KW-0175">Coiled coil</keyword>
<dbReference type="SUPFAM" id="SSF50044">
    <property type="entry name" value="SH3-domain"/>
    <property type="match status" value="1"/>
</dbReference>
<feature type="compositionally biased region" description="Polar residues" evidence="4">
    <location>
        <begin position="874"/>
        <end position="885"/>
    </location>
</feature>
<feature type="coiled-coil region" evidence="3">
    <location>
        <begin position="230"/>
        <end position="264"/>
    </location>
</feature>
<feature type="domain" description="SH3" evidence="5">
    <location>
        <begin position="1419"/>
        <end position="1487"/>
    </location>
</feature>
<dbReference type="InterPro" id="IPR001478">
    <property type="entry name" value="PDZ"/>
</dbReference>
<feature type="region of interest" description="Disordered" evidence="4">
    <location>
        <begin position="1515"/>
        <end position="1536"/>
    </location>
</feature>
<feature type="domain" description="PDZ" evidence="7">
    <location>
        <begin position="642"/>
        <end position="733"/>
    </location>
</feature>
<name>A0A672P6N9_SINGR</name>
<organism evidence="8 9">
    <name type="scientific">Sinocyclocheilus grahami</name>
    <name type="common">Dianchi golden-line fish</name>
    <name type="synonym">Barbus grahami</name>
    <dbReference type="NCBI Taxonomy" id="75366"/>
    <lineage>
        <taxon>Eukaryota</taxon>
        <taxon>Metazoa</taxon>
        <taxon>Chordata</taxon>
        <taxon>Craniata</taxon>
        <taxon>Vertebrata</taxon>
        <taxon>Euteleostomi</taxon>
        <taxon>Actinopterygii</taxon>
        <taxon>Neopterygii</taxon>
        <taxon>Teleostei</taxon>
        <taxon>Ostariophysi</taxon>
        <taxon>Cypriniformes</taxon>
        <taxon>Cyprinidae</taxon>
        <taxon>Cyprininae</taxon>
        <taxon>Sinocyclocheilus</taxon>
    </lineage>
</organism>
<dbReference type="InterPro" id="IPR001452">
    <property type="entry name" value="SH3_domain"/>
</dbReference>
<dbReference type="SUPFAM" id="SSF50156">
    <property type="entry name" value="PDZ domain-like"/>
    <property type="match status" value="4"/>
</dbReference>
<protein>
    <submittedName>
        <fullName evidence="8">Discs large MAGUK scaffold protein 5</fullName>
    </submittedName>
</protein>
<feature type="domain" description="PDZ" evidence="7">
    <location>
        <begin position="557"/>
        <end position="647"/>
    </location>
</feature>
<keyword evidence="1 2" id="KW-0728">SH3 domain</keyword>
<dbReference type="CDD" id="cd11860">
    <property type="entry name" value="SH3_DLG5"/>
    <property type="match status" value="1"/>
</dbReference>
<feature type="coiled-coil region" evidence="3">
    <location>
        <begin position="293"/>
        <end position="390"/>
    </location>
</feature>
<dbReference type="InterPro" id="IPR036034">
    <property type="entry name" value="PDZ_sf"/>
</dbReference>
<feature type="compositionally biased region" description="Polar residues" evidence="4">
    <location>
        <begin position="1108"/>
        <end position="1122"/>
    </location>
</feature>
<feature type="region of interest" description="Disordered" evidence="4">
    <location>
        <begin position="1103"/>
        <end position="1169"/>
    </location>
</feature>
<reference evidence="8" key="2">
    <citation type="submission" date="2025-09" db="UniProtKB">
        <authorList>
            <consortium name="Ensembl"/>
        </authorList>
    </citation>
    <scope>IDENTIFICATION</scope>
</reference>
<feature type="domain" description="PDZ" evidence="7">
    <location>
        <begin position="1328"/>
        <end position="1408"/>
    </location>
</feature>
<dbReference type="FunFam" id="2.30.42.10:FF:000152">
    <property type="entry name" value="disks large homolog 5 isoform X1"/>
    <property type="match status" value="1"/>
</dbReference>
<dbReference type="Proteomes" id="UP000472262">
    <property type="component" value="Unassembled WGS sequence"/>
</dbReference>
<feature type="coiled-coil region" evidence="3">
    <location>
        <begin position="95"/>
        <end position="178"/>
    </location>
</feature>
<dbReference type="Pfam" id="PF16610">
    <property type="entry name" value="dbPDZ_assoc"/>
    <property type="match status" value="1"/>
</dbReference>
<dbReference type="CDD" id="cd06764">
    <property type="entry name" value="PDZ1_DLG5-like"/>
    <property type="match status" value="1"/>
</dbReference>
<evidence type="ECO:0000256" key="2">
    <source>
        <dbReference type="PROSITE-ProRule" id="PRU00192"/>
    </source>
</evidence>
<dbReference type="Gene3D" id="2.30.30.40">
    <property type="entry name" value="SH3 Domains"/>
    <property type="match status" value="1"/>
</dbReference>
<evidence type="ECO:0000313" key="9">
    <source>
        <dbReference type="Proteomes" id="UP000472262"/>
    </source>
</evidence>
<dbReference type="Pfam" id="PF07653">
    <property type="entry name" value="SH3_2"/>
    <property type="match status" value="1"/>
</dbReference>
<evidence type="ECO:0000256" key="3">
    <source>
        <dbReference type="SAM" id="Coils"/>
    </source>
</evidence>
<dbReference type="InterPro" id="IPR036028">
    <property type="entry name" value="SH3-like_dom_sf"/>
</dbReference>
<feature type="compositionally biased region" description="Low complexity" evidence="4">
    <location>
        <begin position="1151"/>
        <end position="1167"/>
    </location>
</feature>
<dbReference type="Gene3D" id="3.40.50.300">
    <property type="entry name" value="P-loop containing nucleotide triphosphate hydrolases"/>
    <property type="match status" value="1"/>
</dbReference>
<dbReference type="GO" id="GO:0035331">
    <property type="term" value="P:negative regulation of hippo signaling"/>
    <property type="evidence" value="ECO:0007669"/>
    <property type="project" value="TreeGrafter"/>
</dbReference>
<feature type="compositionally biased region" description="Basic and acidic residues" evidence="4">
    <location>
        <begin position="757"/>
        <end position="774"/>
    </location>
</feature>
<keyword evidence="9" id="KW-1185">Reference proteome</keyword>
<feature type="compositionally biased region" description="Basic and acidic residues" evidence="4">
    <location>
        <begin position="937"/>
        <end position="947"/>
    </location>
</feature>
<dbReference type="Ensembl" id="ENSSGRT00000062182.1">
    <property type="protein sequence ID" value="ENSSGRP00000058272.1"/>
    <property type="gene ID" value="ENSSGRG00000030372.1"/>
</dbReference>
<dbReference type="CDD" id="cd06767">
    <property type="entry name" value="PDZ3_DLG5-like"/>
    <property type="match status" value="1"/>
</dbReference>
<evidence type="ECO:0000256" key="1">
    <source>
        <dbReference type="ARBA" id="ARBA00022443"/>
    </source>
</evidence>
<dbReference type="SMART" id="SM00228">
    <property type="entry name" value="PDZ"/>
    <property type="match status" value="4"/>
</dbReference>
<dbReference type="CDD" id="cd06765">
    <property type="entry name" value="PDZ2_DLG5-like"/>
    <property type="match status" value="1"/>
</dbReference>
<dbReference type="PANTHER" id="PTHR46360:SF1">
    <property type="entry name" value="DISKS LARGE HOMOLOG 5"/>
    <property type="match status" value="1"/>
</dbReference>
<feature type="domain" description="PDZ" evidence="7">
    <location>
        <begin position="1190"/>
        <end position="1269"/>
    </location>
</feature>
<dbReference type="InterPro" id="IPR008144">
    <property type="entry name" value="Guanylate_kin-like_dom"/>
</dbReference>
<evidence type="ECO:0000259" key="7">
    <source>
        <dbReference type="PROSITE" id="PS50106"/>
    </source>
</evidence>
<dbReference type="Gene3D" id="2.30.42.10">
    <property type="match status" value="4"/>
</dbReference>
<feature type="compositionally biased region" description="Basic and acidic residues" evidence="4">
    <location>
        <begin position="740"/>
        <end position="750"/>
    </location>
</feature>
<feature type="compositionally biased region" description="Polar residues" evidence="4">
    <location>
        <begin position="1293"/>
        <end position="1303"/>
    </location>
</feature>
<feature type="region of interest" description="Disordered" evidence="4">
    <location>
        <begin position="874"/>
        <end position="991"/>
    </location>
</feature>
<dbReference type="Pfam" id="PF00625">
    <property type="entry name" value="Guanylate_kin"/>
    <property type="match status" value="1"/>
</dbReference>
<feature type="coiled-coil region" evidence="3">
    <location>
        <begin position="481"/>
        <end position="533"/>
    </location>
</feature>
<dbReference type="PROSITE" id="PS50052">
    <property type="entry name" value="GUANYLATE_KINASE_2"/>
    <property type="match status" value="1"/>
</dbReference>
<feature type="compositionally biased region" description="Low complexity" evidence="4">
    <location>
        <begin position="14"/>
        <end position="35"/>
    </location>
</feature>
<feature type="region of interest" description="Disordered" evidence="4">
    <location>
        <begin position="740"/>
        <end position="774"/>
    </location>
</feature>
<dbReference type="SMART" id="SM00072">
    <property type="entry name" value="GuKc"/>
    <property type="match status" value="1"/>
</dbReference>
<feature type="compositionally biased region" description="Basic and acidic residues" evidence="4">
    <location>
        <begin position="967"/>
        <end position="979"/>
    </location>
</feature>
<evidence type="ECO:0000259" key="6">
    <source>
        <dbReference type="PROSITE" id="PS50052"/>
    </source>
</evidence>
<dbReference type="SUPFAM" id="SSF52540">
    <property type="entry name" value="P-loop containing nucleoside triphosphate hydrolases"/>
    <property type="match status" value="1"/>
</dbReference>